<dbReference type="GO" id="GO:0050480">
    <property type="term" value="F:imidazolonepropionase activity"/>
    <property type="evidence" value="ECO:0007669"/>
    <property type="project" value="UniProtKB-EC"/>
</dbReference>
<feature type="binding site" evidence="7">
    <location>
        <position position="99"/>
    </location>
    <ligand>
        <name>4-imidazolone-5-propanoate</name>
        <dbReference type="ChEBI" id="CHEBI:77893"/>
    </ligand>
</feature>
<feature type="domain" description="Amidohydrolase-related" evidence="8">
    <location>
        <begin position="81"/>
        <end position="422"/>
    </location>
</feature>
<comment type="pathway">
    <text evidence="7">Amino-acid degradation; L-histidine degradation into L-glutamate; N-formimidoyl-L-glutamate from L-histidine: step 3/3.</text>
</comment>
<dbReference type="SUPFAM" id="SSF51338">
    <property type="entry name" value="Composite domain of metallo-dependent hydrolases"/>
    <property type="match status" value="1"/>
</dbReference>
<keyword evidence="5 7" id="KW-0862">Zinc</keyword>
<dbReference type="NCBIfam" id="TIGR01224">
    <property type="entry name" value="hutI"/>
    <property type="match status" value="1"/>
</dbReference>
<keyword evidence="4 7" id="KW-0369">Histidine metabolism</keyword>
<accession>A0ABS4J5R7</accession>
<keyword evidence="6 7" id="KW-0408">Iron</keyword>
<dbReference type="HAMAP" id="MF_00372">
    <property type="entry name" value="HutI"/>
    <property type="match status" value="1"/>
</dbReference>
<evidence type="ECO:0000256" key="3">
    <source>
        <dbReference type="ARBA" id="ARBA00022801"/>
    </source>
</evidence>
<name>A0ABS4J5R7_9BACL</name>
<feature type="binding site" evidence="7">
    <location>
        <position position="263"/>
    </location>
    <ligand>
        <name>4-imidazolone-5-propanoate</name>
        <dbReference type="ChEBI" id="CHEBI:77893"/>
    </ligand>
</feature>
<feature type="binding site" evidence="7">
    <location>
        <position position="90"/>
    </location>
    <ligand>
        <name>Fe(3+)</name>
        <dbReference type="ChEBI" id="CHEBI:29034"/>
    </ligand>
</feature>
<dbReference type="InterPro" id="IPR005920">
    <property type="entry name" value="HutI"/>
</dbReference>
<gene>
    <name evidence="7" type="primary">hutI</name>
    <name evidence="9" type="ORF">J2Z66_006819</name>
</gene>
<feature type="binding site" evidence="7">
    <location>
        <position position="162"/>
    </location>
    <ligand>
        <name>N-formimidoyl-L-glutamate</name>
        <dbReference type="ChEBI" id="CHEBI:58928"/>
    </ligand>
</feature>
<feature type="binding site" evidence="7">
    <location>
        <position position="336"/>
    </location>
    <ligand>
        <name>N-formimidoyl-L-glutamate</name>
        <dbReference type="ChEBI" id="CHEBI:58928"/>
    </ligand>
</feature>
<feature type="binding site" evidence="7">
    <location>
        <position position="334"/>
    </location>
    <ligand>
        <name>Zn(2+)</name>
        <dbReference type="ChEBI" id="CHEBI:29105"/>
    </ligand>
</feature>
<dbReference type="CDD" id="cd01296">
    <property type="entry name" value="Imidazolone-5PH"/>
    <property type="match status" value="1"/>
</dbReference>
<evidence type="ECO:0000313" key="9">
    <source>
        <dbReference type="EMBL" id="MBP1995177.1"/>
    </source>
</evidence>
<dbReference type="PANTHER" id="PTHR42752">
    <property type="entry name" value="IMIDAZOLONEPROPIONASE"/>
    <property type="match status" value="1"/>
</dbReference>
<dbReference type="Proteomes" id="UP001519287">
    <property type="component" value="Unassembled WGS sequence"/>
</dbReference>
<dbReference type="Gene3D" id="2.30.40.10">
    <property type="entry name" value="Urease, subunit C, domain 1"/>
    <property type="match status" value="1"/>
</dbReference>
<feature type="binding site" evidence="7">
    <location>
        <position position="92"/>
    </location>
    <ligand>
        <name>Fe(3+)</name>
        <dbReference type="ChEBI" id="CHEBI:29034"/>
    </ligand>
</feature>
<evidence type="ECO:0000256" key="7">
    <source>
        <dbReference type="HAMAP-Rule" id="MF_00372"/>
    </source>
</evidence>
<feature type="binding site" evidence="7">
    <location>
        <position position="260"/>
    </location>
    <ligand>
        <name>Fe(3+)</name>
        <dbReference type="ChEBI" id="CHEBI:29034"/>
    </ligand>
</feature>
<evidence type="ECO:0000256" key="1">
    <source>
        <dbReference type="ARBA" id="ARBA00012864"/>
    </source>
</evidence>
<feature type="binding site" evidence="7">
    <location>
        <position position="339"/>
    </location>
    <ligand>
        <name>4-imidazolone-5-propanoate</name>
        <dbReference type="ChEBI" id="CHEBI:77893"/>
    </ligand>
</feature>
<feature type="binding site" evidence="7">
    <location>
        <position position="90"/>
    </location>
    <ligand>
        <name>Zn(2+)</name>
        <dbReference type="ChEBI" id="CHEBI:29105"/>
    </ligand>
</feature>
<evidence type="ECO:0000256" key="4">
    <source>
        <dbReference type="ARBA" id="ARBA00022808"/>
    </source>
</evidence>
<feature type="binding site" evidence="7">
    <location>
        <position position="162"/>
    </location>
    <ligand>
        <name>4-imidazolone-5-propanoate</name>
        <dbReference type="ChEBI" id="CHEBI:77893"/>
    </ligand>
</feature>
<dbReference type="EC" id="3.5.2.7" evidence="1 7"/>
<sequence>MKRLLYIRRASQVVTVAGSGNKPKTGSEMSDIRVIEHGGVVLENDRIVFVGAHGDAEAWVRSFEDRETDAQVQRIEAEGKIVLPGLVDPHTHLVFAGSREHELEMRLNGATYIEILQQGGGILYSTTQTRAASEQQLIEQSRRRLDRFIQYGVTTIEAKSGYGLTVEDELKQLRAARKLNDSHPVDIVSTFMGAHAVPSEYKANPDDYVRYVIEDMLPKVADEQLAEFCDVFCEQGVFTVEQSERILEAGKRWGLIPKIHADEIVSFGGAELAAKLGAISADHLLKASDEGIRMMAQAGVVAVLLPGTALYLMESPARAREMIENGVAVALSTDRNPGSSPTESLPLIMNLACFTMKMTPAEVITASTINAAYAIGRAEEIGSIETGKKADLVLFDAPNYQFLQYNFGVNLVDMVIKNGDIVVQGGTLLV</sequence>
<dbReference type="Gene3D" id="3.20.20.140">
    <property type="entry name" value="Metal-dependent hydrolases"/>
    <property type="match status" value="1"/>
</dbReference>
<dbReference type="RefSeq" id="WP_209976988.1">
    <property type="nucleotide sequence ID" value="NZ_JAGGLB010000031.1"/>
</dbReference>
<dbReference type="SUPFAM" id="SSF51556">
    <property type="entry name" value="Metallo-dependent hydrolases"/>
    <property type="match status" value="1"/>
</dbReference>
<dbReference type="EMBL" id="JAGGLB010000031">
    <property type="protein sequence ID" value="MBP1995177.1"/>
    <property type="molecule type" value="Genomic_DNA"/>
</dbReference>
<feature type="binding site" evidence="7">
    <location>
        <position position="334"/>
    </location>
    <ligand>
        <name>Fe(3+)</name>
        <dbReference type="ChEBI" id="CHEBI:29034"/>
    </ligand>
</feature>
<comment type="subcellular location">
    <subcellularLocation>
        <location evidence="7">Cytoplasm</location>
    </subcellularLocation>
</comment>
<proteinExistence type="inferred from homology"/>
<keyword evidence="3 7" id="KW-0378">Hydrolase</keyword>
<feature type="binding site" evidence="7">
    <location>
        <position position="338"/>
    </location>
    <ligand>
        <name>N-formimidoyl-L-glutamate</name>
        <dbReference type="ChEBI" id="CHEBI:58928"/>
    </ligand>
</feature>
<feature type="binding site" evidence="7">
    <location>
        <position position="260"/>
    </location>
    <ligand>
        <name>Zn(2+)</name>
        <dbReference type="ChEBI" id="CHEBI:29105"/>
    </ligand>
</feature>
<evidence type="ECO:0000313" key="10">
    <source>
        <dbReference type="Proteomes" id="UP001519287"/>
    </source>
</evidence>
<keyword evidence="7" id="KW-0963">Cytoplasm</keyword>
<evidence type="ECO:0000256" key="6">
    <source>
        <dbReference type="ARBA" id="ARBA00023004"/>
    </source>
</evidence>
<evidence type="ECO:0000256" key="2">
    <source>
        <dbReference type="ARBA" id="ARBA00022723"/>
    </source>
</evidence>
<comment type="similarity">
    <text evidence="7">Belongs to the metallo-dependent hydrolases superfamily. HutI family.</text>
</comment>
<comment type="catalytic activity">
    <reaction evidence="7">
        <text>4-imidazolone-5-propanoate + H2O = N-formimidoyl-L-glutamate</text>
        <dbReference type="Rhea" id="RHEA:23660"/>
        <dbReference type="ChEBI" id="CHEBI:15377"/>
        <dbReference type="ChEBI" id="CHEBI:58928"/>
        <dbReference type="ChEBI" id="CHEBI:77893"/>
        <dbReference type="EC" id="3.5.2.7"/>
    </reaction>
</comment>
<organism evidence="9 10">
    <name type="scientific">Paenibacillus eucommiae</name>
    <dbReference type="NCBI Taxonomy" id="1355755"/>
    <lineage>
        <taxon>Bacteria</taxon>
        <taxon>Bacillati</taxon>
        <taxon>Bacillota</taxon>
        <taxon>Bacilli</taxon>
        <taxon>Bacillales</taxon>
        <taxon>Paenibacillaceae</taxon>
        <taxon>Paenibacillus</taxon>
    </lineage>
</organism>
<keyword evidence="2 7" id="KW-0479">Metal-binding</keyword>
<dbReference type="InterPro" id="IPR006680">
    <property type="entry name" value="Amidohydro-rel"/>
</dbReference>
<dbReference type="InterPro" id="IPR032466">
    <property type="entry name" value="Metal_Hydrolase"/>
</dbReference>
<feature type="binding site" evidence="7">
    <location>
        <position position="92"/>
    </location>
    <ligand>
        <name>Zn(2+)</name>
        <dbReference type="ChEBI" id="CHEBI:29105"/>
    </ligand>
</feature>
<dbReference type="PANTHER" id="PTHR42752:SF1">
    <property type="entry name" value="IMIDAZOLONEPROPIONASE-RELATED"/>
    <property type="match status" value="1"/>
</dbReference>
<dbReference type="Pfam" id="PF01979">
    <property type="entry name" value="Amidohydro_1"/>
    <property type="match status" value="1"/>
</dbReference>
<evidence type="ECO:0000256" key="5">
    <source>
        <dbReference type="ARBA" id="ARBA00022833"/>
    </source>
</evidence>
<keyword evidence="10" id="KW-1185">Reference proteome</keyword>
<comment type="cofactor">
    <cofactor evidence="7">
        <name>Zn(2+)</name>
        <dbReference type="ChEBI" id="CHEBI:29105"/>
    </cofactor>
    <cofactor evidence="7">
        <name>Fe(3+)</name>
        <dbReference type="ChEBI" id="CHEBI:29034"/>
    </cofactor>
    <text evidence="7">Binds 1 zinc or iron ion per subunit.</text>
</comment>
<reference evidence="9 10" key="1">
    <citation type="submission" date="2021-03" db="EMBL/GenBank/DDBJ databases">
        <title>Genomic Encyclopedia of Type Strains, Phase IV (KMG-IV): sequencing the most valuable type-strain genomes for metagenomic binning, comparative biology and taxonomic classification.</title>
        <authorList>
            <person name="Goeker M."/>
        </authorList>
    </citation>
    <scope>NUCLEOTIDE SEQUENCE [LARGE SCALE GENOMIC DNA]</scope>
    <source>
        <strain evidence="9 10">DSM 26048</strain>
    </source>
</reference>
<protein>
    <recommendedName>
        <fullName evidence="1 7">Imidazolonepropionase</fullName>
        <ecNumber evidence="1 7">3.5.2.7</ecNumber>
    </recommendedName>
    <alternativeName>
        <fullName evidence="7">Imidazolone-5-propionate hydrolase</fullName>
    </alternativeName>
</protein>
<evidence type="ECO:0000259" key="8">
    <source>
        <dbReference type="Pfam" id="PF01979"/>
    </source>
</evidence>
<feature type="binding site" evidence="7">
    <location>
        <position position="195"/>
    </location>
    <ligand>
        <name>4-imidazolone-5-propanoate</name>
        <dbReference type="ChEBI" id="CHEBI:77893"/>
    </ligand>
</feature>
<dbReference type="InterPro" id="IPR011059">
    <property type="entry name" value="Metal-dep_hydrolase_composite"/>
</dbReference>
<comment type="function">
    <text evidence="7">Catalyzes the hydrolytic cleavage of the carbon-nitrogen bond in imidazolone-5-propanoate to yield N-formimidoyl-L-glutamate. It is the third step in the universal histidine degradation pathway.</text>
</comment>
<comment type="caution">
    <text evidence="9">The sequence shown here is derived from an EMBL/GenBank/DDBJ whole genome shotgun (WGS) entry which is preliminary data.</text>
</comment>